<keyword evidence="1" id="KW-0732">Signal</keyword>
<sequence>MKLKLISLLVAFAGLVPVAQAANPVSLVDETLTYDVIYKWGFINKVAGYATMSLRNDGDLYRASVFAENAPWANSIYMLRDTLYSTMTKDGYFPVSYTYIAHENGKYKKDVLKFSHTGNTFSAEAVRYKKPGKGKPMTSSTLHLEAQGMTVDMLSSFFYLRTLDFPNMKKGQSVTVNIFSGSKKEKLKITYMGTQTISLNGGKFPTYYINFTFTRKGVESSAPISGWISTDGQRIPLKVEGSLPVGKVRALYTGPNP</sequence>
<dbReference type="Proteomes" id="UP000244905">
    <property type="component" value="Unassembled WGS sequence"/>
</dbReference>
<dbReference type="AlphaFoldDB" id="A0A2V1IT85"/>
<dbReference type="RefSeq" id="WP_107031460.1">
    <property type="nucleotide sequence ID" value="NZ_CAJSYL010000017.1"/>
</dbReference>
<evidence type="ECO:0000256" key="1">
    <source>
        <dbReference type="SAM" id="SignalP"/>
    </source>
</evidence>
<protein>
    <submittedName>
        <fullName evidence="2">DUF3108 domain-containing protein</fullName>
    </submittedName>
</protein>
<evidence type="ECO:0000313" key="3">
    <source>
        <dbReference type="Proteomes" id="UP000244905"/>
    </source>
</evidence>
<organism evidence="2 3">
    <name type="scientific">Duncaniella muris</name>
    <dbReference type="NCBI Taxonomy" id="2094150"/>
    <lineage>
        <taxon>Bacteria</taxon>
        <taxon>Pseudomonadati</taxon>
        <taxon>Bacteroidota</taxon>
        <taxon>Bacteroidia</taxon>
        <taxon>Bacteroidales</taxon>
        <taxon>Muribaculaceae</taxon>
        <taxon>Duncaniella</taxon>
    </lineage>
</organism>
<name>A0A2V1IT85_9BACT</name>
<feature type="signal peptide" evidence="1">
    <location>
        <begin position="1"/>
        <end position="21"/>
    </location>
</feature>
<dbReference type="EMBL" id="PUEC01000004">
    <property type="protein sequence ID" value="PWB03678.1"/>
    <property type="molecule type" value="Genomic_DNA"/>
</dbReference>
<dbReference type="InterPro" id="IPR021457">
    <property type="entry name" value="DUF3108"/>
</dbReference>
<keyword evidence="3" id="KW-1185">Reference proteome</keyword>
<gene>
    <name evidence="2" type="ORF">C5O23_02910</name>
</gene>
<dbReference type="Pfam" id="PF11306">
    <property type="entry name" value="DUF3108"/>
    <property type="match status" value="1"/>
</dbReference>
<proteinExistence type="predicted"/>
<feature type="chain" id="PRO_5015987992" evidence="1">
    <location>
        <begin position="22"/>
        <end position="257"/>
    </location>
</feature>
<comment type="caution">
    <text evidence="2">The sequence shown here is derived from an EMBL/GenBank/DDBJ whole genome shotgun (WGS) entry which is preliminary data.</text>
</comment>
<accession>A0A2V1IT85</accession>
<reference evidence="3" key="1">
    <citation type="submission" date="2018-02" db="EMBL/GenBank/DDBJ databases">
        <authorList>
            <person name="Clavel T."/>
            <person name="Strowig T."/>
        </authorList>
    </citation>
    <scope>NUCLEOTIDE SEQUENCE [LARGE SCALE GENOMIC DNA]</scope>
    <source>
        <strain evidence="3">DSM 103720</strain>
    </source>
</reference>
<dbReference type="GeneID" id="82525299"/>
<evidence type="ECO:0000313" key="2">
    <source>
        <dbReference type="EMBL" id="PWB03678.1"/>
    </source>
</evidence>